<comment type="subcellular location">
    <subcellularLocation>
        <location evidence="1">Membrane</location>
        <topology evidence="1">Multi-pass membrane protein</topology>
    </subcellularLocation>
</comment>
<dbReference type="GeneID" id="25914213"/>
<dbReference type="Proteomes" id="UP000054560">
    <property type="component" value="Unassembled WGS sequence"/>
</dbReference>
<dbReference type="InterPro" id="IPR018108">
    <property type="entry name" value="MCP_transmembrane"/>
</dbReference>
<gene>
    <name evidence="7" type="ORF">SARC_13709</name>
</gene>
<keyword evidence="5" id="KW-0813">Transport</keyword>
<keyword evidence="6" id="KW-1133">Transmembrane helix</keyword>
<reference evidence="7 8" key="1">
    <citation type="submission" date="2011-02" db="EMBL/GenBank/DDBJ databases">
        <title>The Genome Sequence of Sphaeroforma arctica JP610.</title>
        <authorList>
            <consortium name="The Broad Institute Genome Sequencing Platform"/>
            <person name="Russ C."/>
            <person name="Cuomo C."/>
            <person name="Young S.K."/>
            <person name="Zeng Q."/>
            <person name="Gargeya S."/>
            <person name="Alvarado L."/>
            <person name="Berlin A."/>
            <person name="Chapman S.B."/>
            <person name="Chen Z."/>
            <person name="Freedman E."/>
            <person name="Gellesch M."/>
            <person name="Goldberg J."/>
            <person name="Griggs A."/>
            <person name="Gujja S."/>
            <person name="Heilman E."/>
            <person name="Heiman D."/>
            <person name="Howarth C."/>
            <person name="Mehta T."/>
            <person name="Neiman D."/>
            <person name="Pearson M."/>
            <person name="Roberts A."/>
            <person name="Saif S."/>
            <person name="Shea T."/>
            <person name="Shenoy N."/>
            <person name="Sisk P."/>
            <person name="Stolte C."/>
            <person name="Sykes S."/>
            <person name="White J."/>
            <person name="Yandava C."/>
            <person name="Burger G."/>
            <person name="Gray M.W."/>
            <person name="Holland P.W.H."/>
            <person name="King N."/>
            <person name="Lang F.B.F."/>
            <person name="Roger A.J."/>
            <person name="Ruiz-Trillo I."/>
            <person name="Haas B."/>
            <person name="Nusbaum C."/>
            <person name="Birren B."/>
        </authorList>
    </citation>
    <scope>NUCLEOTIDE SEQUENCE [LARGE SCALE GENOMIC DNA]</scope>
    <source>
        <strain evidence="7 8">JP610</strain>
    </source>
</reference>
<evidence type="ECO:0000256" key="1">
    <source>
        <dbReference type="ARBA" id="ARBA00004141"/>
    </source>
</evidence>
<dbReference type="InterPro" id="IPR023395">
    <property type="entry name" value="MCP_dom_sf"/>
</dbReference>
<dbReference type="RefSeq" id="XP_014147637.1">
    <property type="nucleotide sequence ID" value="XM_014292162.1"/>
</dbReference>
<feature type="repeat" description="Solcar" evidence="4">
    <location>
        <begin position="1"/>
        <end position="34"/>
    </location>
</feature>
<organism evidence="7 8">
    <name type="scientific">Sphaeroforma arctica JP610</name>
    <dbReference type="NCBI Taxonomy" id="667725"/>
    <lineage>
        <taxon>Eukaryota</taxon>
        <taxon>Ichthyosporea</taxon>
        <taxon>Ichthyophonida</taxon>
        <taxon>Sphaeroforma</taxon>
    </lineage>
</organism>
<dbReference type="GO" id="GO:0016020">
    <property type="term" value="C:membrane"/>
    <property type="evidence" value="ECO:0007669"/>
    <property type="project" value="UniProtKB-SubCell"/>
</dbReference>
<keyword evidence="8" id="KW-1185">Reference proteome</keyword>
<dbReference type="SUPFAM" id="SSF103506">
    <property type="entry name" value="Mitochondrial carrier"/>
    <property type="match status" value="1"/>
</dbReference>
<dbReference type="OrthoDB" id="270584at2759"/>
<keyword evidence="2 4" id="KW-0812">Transmembrane</keyword>
<evidence type="ECO:0000256" key="6">
    <source>
        <dbReference type="SAM" id="Phobius"/>
    </source>
</evidence>
<proteinExistence type="inferred from homology"/>
<evidence type="ECO:0000256" key="2">
    <source>
        <dbReference type="ARBA" id="ARBA00022692"/>
    </source>
</evidence>
<feature type="non-terminal residue" evidence="7">
    <location>
        <position position="1"/>
    </location>
</feature>
<accession>A0A0L0FAG1</accession>
<name>A0A0L0FAG1_9EUKA</name>
<evidence type="ECO:0000256" key="3">
    <source>
        <dbReference type="ARBA" id="ARBA00023136"/>
    </source>
</evidence>
<dbReference type="Pfam" id="PF00153">
    <property type="entry name" value="Mito_carr"/>
    <property type="match status" value="1"/>
</dbReference>
<keyword evidence="3 4" id="KW-0472">Membrane</keyword>
<dbReference type="EMBL" id="KQ245220">
    <property type="protein sequence ID" value="KNC73735.1"/>
    <property type="molecule type" value="Genomic_DNA"/>
</dbReference>
<dbReference type="PROSITE" id="PS50920">
    <property type="entry name" value="SOLCAR"/>
    <property type="match status" value="1"/>
</dbReference>
<evidence type="ECO:0000313" key="8">
    <source>
        <dbReference type="Proteomes" id="UP000054560"/>
    </source>
</evidence>
<evidence type="ECO:0000256" key="4">
    <source>
        <dbReference type="PROSITE-ProRule" id="PRU00282"/>
    </source>
</evidence>
<evidence type="ECO:0000313" key="7">
    <source>
        <dbReference type="EMBL" id="KNC73735.1"/>
    </source>
</evidence>
<dbReference type="AlphaFoldDB" id="A0A0L0FAG1"/>
<comment type="similarity">
    <text evidence="5">Belongs to the mitochondrial carrier (TC 2.A.29) family.</text>
</comment>
<feature type="transmembrane region" description="Helical" evidence="6">
    <location>
        <begin position="17"/>
        <end position="37"/>
    </location>
</feature>
<sequence length="70" mass="7865">GGIRALFKGTLPNLLRVIPYGALIFYTYELAGSAFLANEEKYMNRAWEKYIQNSAGEADRHTLSPTGELR</sequence>
<evidence type="ECO:0000256" key="5">
    <source>
        <dbReference type="RuleBase" id="RU000488"/>
    </source>
</evidence>
<dbReference type="Gene3D" id="1.50.40.10">
    <property type="entry name" value="Mitochondrial carrier domain"/>
    <property type="match status" value="1"/>
</dbReference>
<protein>
    <submittedName>
        <fullName evidence="7">Uncharacterized protein</fullName>
    </submittedName>
</protein>